<dbReference type="Proteomes" id="UP001199469">
    <property type="component" value="Unassembled WGS sequence"/>
</dbReference>
<feature type="transmembrane region" description="Helical" evidence="8">
    <location>
        <begin position="25"/>
        <end position="44"/>
    </location>
</feature>
<reference evidence="10 11" key="1">
    <citation type="submission" date="2021-11" db="EMBL/GenBank/DDBJ databases">
        <title>Draft genome sequence of Actinomycetospora sp. SF1 isolated from the rhizosphere soil.</title>
        <authorList>
            <person name="Duangmal K."/>
            <person name="Chantavorakit T."/>
        </authorList>
    </citation>
    <scope>NUCLEOTIDE SEQUENCE [LARGE SCALE GENOMIC DNA]</scope>
    <source>
        <strain evidence="10 11">TBRC 5722</strain>
    </source>
</reference>
<protein>
    <submittedName>
        <fullName evidence="10">Glycosyltransferase family 39 protein</fullName>
    </submittedName>
</protein>
<keyword evidence="7 8" id="KW-0472">Membrane</keyword>
<dbReference type="InterPro" id="IPR038731">
    <property type="entry name" value="RgtA/B/C-like"/>
</dbReference>
<evidence type="ECO:0000256" key="8">
    <source>
        <dbReference type="SAM" id="Phobius"/>
    </source>
</evidence>
<feature type="transmembrane region" description="Helical" evidence="8">
    <location>
        <begin position="180"/>
        <end position="211"/>
    </location>
</feature>
<keyword evidence="5 8" id="KW-0812">Transmembrane</keyword>
<feature type="transmembrane region" description="Helical" evidence="8">
    <location>
        <begin position="223"/>
        <end position="242"/>
    </location>
</feature>
<dbReference type="PANTHER" id="PTHR33908">
    <property type="entry name" value="MANNOSYLTRANSFERASE YKCB-RELATED"/>
    <property type="match status" value="1"/>
</dbReference>
<accession>A0ABS8P6K6</accession>
<evidence type="ECO:0000256" key="6">
    <source>
        <dbReference type="ARBA" id="ARBA00022989"/>
    </source>
</evidence>
<gene>
    <name evidence="10" type="ORF">LQ327_07295</name>
</gene>
<dbReference type="EMBL" id="JAJNDB010000001">
    <property type="protein sequence ID" value="MCD2193190.1"/>
    <property type="molecule type" value="Genomic_DNA"/>
</dbReference>
<dbReference type="PANTHER" id="PTHR33908:SF11">
    <property type="entry name" value="MEMBRANE PROTEIN"/>
    <property type="match status" value="1"/>
</dbReference>
<keyword evidence="2" id="KW-1003">Cell membrane</keyword>
<feature type="transmembrane region" description="Helical" evidence="8">
    <location>
        <begin position="300"/>
        <end position="318"/>
    </location>
</feature>
<evidence type="ECO:0000256" key="7">
    <source>
        <dbReference type="ARBA" id="ARBA00023136"/>
    </source>
</evidence>
<name>A0ABS8P6K6_9PSEU</name>
<evidence type="ECO:0000256" key="3">
    <source>
        <dbReference type="ARBA" id="ARBA00022676"/>
    </source>
</evidence>
<sequence length="517" mass="55342">MTTTTPAHGLPRLAPPPPPPDRPAVAWWPVLGVAAALGLVLGVLSARYGYFGDEYYFISAGSRPAAGYADQPPMLPLLAAALQHLAPGNLVVLRLPSTLLSAAGVVVAAVIAAELGGGRRAQLLAAVGTAASPYLLATGHLLATSTVDPFCWSVALLLLVRWLRLENRPDSRGAATRDRLLLGLGVVIAVALFDKILIPVLLVGIAIGVWVAGPRRLLRRPMLWIGLAIAAASTVPTLVWQAQHGWPQLRMGSVVAGESSLFGNRWEFLPFALYYAGVLPGAVLVVIGLWALLRSERLRPWRSLGIACAFVTLALLAAGGRPYYLSGLYALVLAAGAVAAGTLTARPWHRWWRWTLRPAAVVVGAVLAMAWVLPVGPSSWRAPTEFETMGQVGWADFTTGVAQTWQALPPPQREHTVVMAYSYWYAAALEHEGPARGLPSPIYSTHRGFGYFDVPPGSEDALLVGEVKWAPRFCSRLVPLPTVAGADFAPVNDDVQMALCTPREPWAQAWPSLRNLA</sequence>
<evidence type="ECO:0000256" key="4">
    <source>
        <dbReference type="ARBA" id="ARBA00022679"/>
    </source>
</evidence>
<keyword evidence="6 8" id="KW-1133">Transmembrane helix</keyword>
<keyword evidence="11" id="KW-1185">Reference proteome</keyword>
<dbReference type="InterPro" id="IPR050297">
    <property type="entry name" value="LipidA_mod_glycosyltrf_83"/>
</dbReference>
<evidence type="ECO:0000313" key="11">
    <source>
        <dbReference type="Proteomes" id="UP001199469"/>
    </source>
</evidence>
<keyword evidence="4" id="KW-0808">Transferase</keyword>
<feature type="transmembrane region" description="Helical" evidence="8">
    <location>
        <begin position="272"/>
        <end position="293"/>
    </location>
</feature>
<evidence type="ECO:0000256" key="5">
    <source>
        <dbReference type="ARBA" id="ARBA00022692"/>
    </source>
</evidence>
<feature type="domain" description="Glycosyltransferase RgtA/B/C/D-like" evidence="9">
    <location>
        <begin position="70"/>
        <end position="240"/>
    </location>
</feature>
<feature type="transmembrane region" description="Helical" evidence="8">
    <location>
        <begin position="324"/>
        <end position="343"/>
    </location>
</feature>
<dbReference type="RefSeq" id="WP_230730954.1">
    <property type="nucleotide sequence ID" value="NZ_JAJNDB010000001.1"/>
</dbReference>
<organism evidence="10 11">
    <name type="scientific">Actinomycetospora endophytica</name>
    <dbReference type="NCBI Taxonomy" id="2291215"/>
    <lineage>
        <taxon>Bacteria</taxon>
        <taxon>Bacillati</taxon>
        <taxon>Actinomycetota</taxon>
        <taxon>Actinomycetes</taxon>
        <taxon>Pseudonocardiales</taxon>
        <taxon>Pseudonocardiaceae</taxon>
        <taxon>Actinomycetospora</taxon>
    </lineage>
</organism>
<comment type="subcellular location">
    <subcellularLocation>
        <location evidence="1">Cell membrane</location>
        <topology evidence="1">Multi-pass membrane protein</topology>
    </subcellularLocation>
</comment>
<evidence type="ECO:0000313" key="10">
    <source>
        <dbReference type="EMBL" id="MCD2193190.1"/>
    </source>
</evidence>
<feature type="transmembrane region" description="Helical" evidence="8">
    <location>
        <begin position="355"/>
        <end position="373"/>
    </location>
</feature>
<evidence type="ECO:0000256" key="1">
    <source>
        <dbReference type="ARBA" id="ARBA00004651"/>
    </source>
</evidence>
<feature type="transmembrane region" description="Helical" evidence="8">
    <location>
        <begin position="91"/>
        <end position="113"/>
    </location>
</feature>
<evidence type="ECO:0000256" key="2">
    <source>
        <dbReference type="ARBA" id="ARBA00022475"/>
    </source>
</evidence>
<proteinExistence type="predicted"/>
<comment type="caution">
    <text evidence="10">The sequence shown here is derived from an EMBL/GenBank/DDBJ whole genome shotgun (WGS) entry which is preliminary data.</text>
</comment>
<dbReference type="Pfam" id="PF13231">
    <property type="entry name" value="PMT_2"/>
    <property type="match status" value="1"/>
</dbReference>
<keyword evidence="3" id="KW-0328">Glycosyltransferase</keyword>
<evidence type="ECO:0000259" key="9">
    <source>
        <dbReference type="Pfam" id="PF13231"/>
    </source>
</evidence>